<evidence type="ECO:0000256" key="3">
    <source>
        <dbReference type="ARBA" id="ARBA00022833"/>
    </source>
</evidence>
<keyword evidence="2" id="KW-0863">Zinc-finger</keyword>
<feature type="domain" description="U1-type" evidence="5">
    <location>
        <begin position="261"/>
        <end position="295"/>
    </location>
</feature>
<dbReference type="InterPro" id="IPR003604">
    <property type="entry name" value="Matrin/U1-like-C_Znf_C2H2"/>
</dbReference>
<feature type="compositionally biased region" description="Acidic residues" evidence="4">
    <location>
        <begin position="443"/>
        <end position="458"/>
    </location>
</feature>
<dbReference type="Pfam" id="PF12171">
    <property type="entry name" value="zf-C2H2_jaz"/>
    <property type="match status" value="1"/>
</dbReference>
<feature type="domain" description="U1-type" evidence="5">
    <location>
        <begin position="390"/>
        <end position="424"/>
    </location>
</feature>
<dbReference type="InterPro" id="IPR013087">
    <property type="entry name" value="Znf_C2H2_type"/>
</dbReference>
<evidence type="ECO:0000313" key="6">
    <source>
        <dbReference type="EMBL" id="MCE0480828.1"/>
    </source>
</evidence>
<dbReference type="InterPro" id="IPR036236">
    <property type="entry name" value="Znf_C2H2_sf"/>
</dbReference>
<comment type="caution">
    <text evidence="6">The sequence shown here is derived from an EMBL/GenBank/DDBJ whole genome shotgun (WGS) entry which is preliminary data.</text>
</comment>
<keyword evidence="7" id="KW-1185">Reference proteome</keyword>
<dbReference type="SMART" id="SM00451">
    <property type="entry name" value="ZnF_U1"/>
    <property type="match status" value="2"/>
</dbReference>
<dbReference type="EMBL" id="JACEIK010005146">
    <property type="protein sequence ID" value="MCE0480828.1"/>
    <property type="molecule type" value="Genomic_DNA"/>
</dbReference>
<evidence type="ECO:0000256" key="4">
    <source>
        <dbReference type="SAM" id="MobiDB-lite"/>
    </source>
</evidence>
<reference evidence="6 7" key="1">
    <citation type="journal article" date="2021" name="BMC Genomics">
        <title>Datura genome reveals duplications of psychoactive alkaloid biosynthetic genes and high mutation rate following tissue culture.</title>
        <authorList>
            <person name="Rajewski A."/>
            <person name="Carter-House D."/>
            <person name="Stajich J."/>
            <person name="Litt A."/>
        </authorList>
    </citation>
    <scope>NUCLEOTIDE SEQUENCE [LARGE SCALE GENOMIC DNA]</scope>
    <source>
        <strain evidence="6">AR-01</strain>
    </source>
</reference>
<feature type="region of interest" description="Disordered" evidence="4">
    <location>
        <begin position="436"/>
        <end position="458"/>
    </location>
</feature>
<sequence length="458" mass="51410">MDYKYKAVDERARQRQPPLPPLPMSYAQHQSLTYFTQQALRAGYVAPHFENKLDHIQHQPANMREAIRREIEKEHIREEIIAEEFARRRMLEFEVRRELMMERQLAKQSGEGFSPFSSAVISFSPTLPFLKQQSDVRSVEERIARSLEDRIGMGVSVSRLGARNESGRPEIVPSEERLSEIPFQQRSVEPKISALKPVSHSAEPMISELQSSLEPNKEKNEIIFLAKPNTSLSGAKQKAVTPPVEVASQPPSFGVSKKNGKEDWSCALCQISATSEGGLNDHLQGKKHKSKEAALRAERNGKNYTIGLFPKKPKTVNLVEPNNKLNMEQNVKPKVELLPDNKSAKGSSLASLEKEGAEHNVTPSLHHPANDLKRSANAAQKYQKTKKKRRHTFWCVTCKIGASSEKSMEAHRIGKKHKARLQELSTVATSAAKVESSQTVNEALEDVEETDDIDDLAC</sequence>
<dbReference type="PANTHER" id="PTHR47487">
    <property type="entry name" value="OS06G0651300 PROTEIN-RELATED"/>
    <property type="match status" value="1"/>
</dbReference>
<dbReference type="InterPro" id="IPR022755">
    <property type="entry name" value="Znf_C2H2_jaz"/>
</dbReference>
<organism evidence="6 7">
    <name type="scientific">Datura stramonium</name>
    <name type="common">Jimsonweed</name>
    <name type="synonym">Common thornapple</name>
    <dbReference type="NCBI Taxonomy" id="4076"/>
    <lineage>
        <taxon>Eukaryota</taxon>
        <taxon>Viridiplantae</taxon>
        <taxon>Streptophyta</taxon>
        <taxon>Embryophyta</taxon>
        <taxon>Tracheophyta</taxon>
        <taxon>Spermatophyta</taxon>
        <taxon>Magnoliopsida</taxon>
        <taxon>eudicotyledons</taxon>
        <taxon>Gunneridae</taxon>
        <taxon>Pentapetalae</taxon>
        <taxon>asterids</taxon>
        <taxon>lamiids</taxon>
        <taxon>Solanales</taxon>
        <taxon>Solanaceae</taxon>
        <taxon>Solanoideae</taxon>
        <taxon>Datureae</taxon>
        <taxon>Datura</taxon>
    </lineage>
</organism>
<evidence type="ECO:0000259" key="5">
    <source>
        <dbReference type="SMART" id="SM00451"/>
    </source>
</evidence>
<dbReference type="Gene3D" id="3.30.160.60">
    <property type="entry name" value="Classic Zinc Finger"/>
    <property type="match status" value="2"/>
</dbReference>
<feature type="region of interest" description="Disordered" evidence="4">
    <location>
        <begin position="1"/>
        <end position="21"/>
    </location>
</feature>
<evidence type="ECO:0000256" key="2">
    <source>
        <dbReference type="ARBA" id="ARBA00022771"/>
    </source>
</evidence>
<name>A0ABS8VJ49_DATST</name>
<accession>A0ABS8VJ49</accession>
<feature type="region of interest" description="Disordered" evidence="4">
    <location>
        <begin position="339"/>
        <end position="369"/>
    </location>
</feature>
<dbReference type="Pfam" id="PF12874">
    <property type="entry name" value="zf-met"/>
    <property type="match status" value="1"/>
</dbReference>
<keyword evidence="3" id="KW-0862">Zinc</keyword>
<dbReference type="Proteomes" id="UP000823775">
    <property type="component" value="Unassembled WGS sequence"/>
</dbReference>
<gene>
    <name evidence="6" type="ORF">HAX54_037974</name>
</gene>
<feature type="compositionally biased region" description="Basic and acidic residues" evidence="4">
    <location>
        <begin position="1"/>
        <end position="13"/>
    </location>
</feature>
<dbReference type="SUPFAM" id="SSF57667">
    <property type="entry name" value="beta-beta-alpha zinc fingers"/>
    <property type="match status" value="2"/>
</dbReference>
<proteinExistence type="predicted"/>
<evidence type="ECO:0000313" key="7">
    <source>
        <dbReference type="Proteomes" id="UP000823775"/>
    </source>
</evidence>
<evidence type="ECO:0000256" key="1">
    <source>
        <dbReference type="ARBA" id="ARBA00022723"/>
    </source>
</evidence>
<keyword evidence="1" id="KW-0479">Metal-binding</keyword>
<dbReference type="PANTHER" id="PTHR47487:SF8">
    <property type="entry name" value="OS08G0270900 PROTEIN"/>
    <property type="match status" value="1"/>
</dbReference>
<protein>
    <recommendedName>
        <fullName evidence="5">U1-type domain-containing protein</fullName>
    </recommendedName>
</protein>